<accession>A0A5B0W8D1</accession>
<reference evidence="2 3" key="1">
    <citation type="submission" date="2019-07" db="EMBL/GenBank/DDBJ databases">
        <title>The Draft Genome Sequence of Rhizobium tropici SARCC-755 Associated with Superior Nodulation on Pigeonpea (Cajanus cajan (L.) Millsp.).</title>
        <authorList>
            <person name="Bopape F.L."/>
            <person name="Hassen A.I."/>
            <person name="Swanevelder Z.H."/>
            <person name="Gwata E.T."/>
        </authorList>
    </citation>
    <scope>NUCLEOTIDE SEQUENCE [LARGE SCALE GENOMIC DNA]</scope>
    <source>
        <strain evidence="2 3">SARCC-755</strain>
    </source>
</reference>
<feature type="transmembrane region" description="Helical" evidence="1">
    <location>
        <begin position="40"/>
        <end position="61"/>
    </location>
</feature>
<keyword evidence="1" id="KW-0472">Membrane</keyword>
<evidence type="ECO:0000313" key="2">
    <source>
        <dbReference type="EMBL" id="KAA1182371.1"/>
    </source>
</evidence>
<keyword evidence="1" id="KW-1133">Transmembrane helix</keyword>
<feature type="transmembrane region" description="Helical" evidence="1">
    <location>
        <begin position="101"/>
        <end position="121"/>
    </location>
</feature>
<comment type="caution">
    <text evidence="2">The sequence shown here is derived from an EMBL/GenBank/DDBJ whole genome shotgun (WGS) entry which is preliminary data.</text>
</comment>
<dbReference type="AlphaFoldDB" id="A0A5B0W8D1"/>
<name>A0A5B0W8D1_RHITR</name>
<feature type="transmembrane region" description="Helical" evidence="1">
    <location>
        <begin position="73"/>
        <end position="95"/>
    </location>
</feature>
<proteinExistence type="predicted"/>
<dbReference type="OrthoDB" id="7865775at2"/>
<sequence>MRGKLKALAGSSILHVLFAFLAMGSWAVFANRMYPMPRPLISGFVQGVLSGCLTLFLKSVVEALSRQFHGFARLWAPPLIACLGSATILVVIHALSGTPEIMKTIAVPLLVSSSYAAIYNYSISGGRLRNHESEGS</sequence>
<organism evidence="2 3">
    <name type="scientific">Rhizobium tropici</name>
    <dbReference type="NCBI Taxonomy" id="398"/>
    <lineage>
        <taxon>Bacteria</taxon>
        <taxon>Pseudomonadati</taxon>
        <taxon>Pseudomonadota</taxon>
        <taxon>Alphaproteobacteria</taxon>
        <taxon>Hyphomicrobiales</taxon>
        <taxon>Rhizobiaceae</taxon>
        <taxon>Rhizobium/Agrobacterium group</taxon>
        <taxon>Rhizobium</taxon>
    </lineage>
</organism>
<dbReference type="RefSeq" id="WP_149634439.1">
    <property type="nucleotide sequence ID" value="NZ_VNIP01000006.1"/>
</dbReference>
<keyword evidence="1" id="KW-0812">Transmembrane</keyword>
<evidence type="ECO:0000313" key="3">
    <source>
        <dbReference type="Proteomes" id="UP000323608"/>
    </source>
</evidence>
<protein>
    <recommendedName>
        <fullName evidence="4">Transmembrane protein</fullName>
    </recommendedName>
</protein>
<evidence type="ECO:0000256" key="1">
    <source>
        <dbReference type="SAM" id="Phobius"/>
    </source>
</evidence>
<evidence type="ECO:0008006" key="4">
    <source>
        <dbReference type="Google" id="ProtNLM"/>
    </source>
</evidence>
<dbReference type="Proteomes" id="UP000323608">
    <property type="component" value="Unassembled WGS sequence"/>
</dbReference>
<dbReference type="EMBL" id="VNIP01000006">
    <property type="protein sequence ID" value="KAA1182371.1"/>
    <property type="molecule type" value="Genomic_DNA"/>
</dbReference>
<gene>
    <name evidence="2" type="ORF">FP026_09840</name>
</gene>